<evidence type="ECO:0000256" key="8">
    <source>
        <dbReference type="SAM" id="Phobius"/>
    </source>
</evidence>
<name>A0A128EBI0_9BACT</name>
<proteinExistence type="inferred from homology"/>
<dbReference type="GO" id="GO:0005886">
    <property type="term" value="C:plasma membrane"/>
    <property type="evidence" value="ECO:0007669"/>
    <property type="project" value="UniProtKB-SubCell"/>
</dbReference>
<evidence type="ECO:0000256" key="4">
    <source>
        <dbReference type="ARBA" id="ARBA00022692"/>
    </source>
</evidence>
<dbReference type="InterPro" id="IPR003400">
    <property type="entry name" value="ExbD"/>
</dbReference>
<keyword evidence="4 7" id="KW-0812">Transmembrane</keyword>
<dbReference type="GO" id="GO:0022857">
    <property type="term" value="F:transmembrane transporter activity"/>
    <property type="evidence" value="ECO:0007669"/>
    <property type="project" value="InterPro"/>
</dbReference>
<dbReference type="Gene3D" id="3.30.420.270">
    <property type="match status" value="1"/>
</dbReference>
<gene>
    <name evidence="9" type="primary">exbD_2</name>
    <name evidence="9" type="ORF">ERS672216_00056</name>
</gene>
<dbReference type="OrthoDB" id="9798629at2"/>
<keyword evidence="7" id="KW-0653">Protein transport</keyword>
<dbReference type="PANTHER" id="PTHR30558:SF7">
    <property type="entry name" value="TOL-PAL SYSTEM PROTEIN TOLR"/>
    <property type="match status" value="1"/>
</dbReference>
<organism evidence="9 10">
    <name type="scientific">Campylobacter geochelonis</name>
    <dbReference type="NCBI Taxonomy" id="1780362"/>
    <lineage>
        <taxon>Bacteria</taxon>
        <taxon>Pseudomonadati</taxon>
        <taxon>Campylobacterota</taxon>
        <taxon>Epsilonproteobacteria</taxon>
        <taxon>Campylobacterales</taxon>
        <taxon>Campylobacteraceae</taxon>
        <taxon>Campylobacter</taxon>
    </lineage>
</organism>
<comment type="similarity">
    <text evidence="2 7">Belongs to the ExbD/TolR family.</text>
</comment>
<evidence type="ECO:0000256" key="3">
    <source>
        <dbReference type="ARBA" id="ARBA00022475"/>
    </source>
</evidence>
<dbReference type="EMBL" id="FIZP01000001">
    <property type="protein sequence ID" value="CZE45831.1"/>
    <property type="molecule type" value="Genomic_DNA"/>
</dbReference>
<evidence type="ECO:0000256" key="7">
    <source>
        <dbReference type="RuleBase" id="RU003879"/>
    </source>
</evidence>
<accession>A0A128EBI0</accession>
<evidence type="ECO:0000313" key="10">
    <source>
        <dbReference type="Proteomes" id="UP000069632"/>
    </source>
</evidence>
<reference evidence="9 10" key="1">
    <citation type="submission" date="2016-02" db="EMBL/GenBank/DDBJ databases">
        <authorList>
            <consortium name="Pathogen Informatics"/>
        </authorList>
    </citation>
    <scope>NUCLEOTIDE SEQUENCE [LARGE SCALE GENOMIC DNA]</scope>
    <source>
        <strain evidence="9 10">RC20</strain>
    </source>
</reference>
<feature type="transmembrane region" description="Helical" evidence="8">
    <location>
        <begin position="20"/>
        <end position="39"/>
    </location>
</feature>
<protein>
    <submittedName>
        <fullName evidence="9">Biopolymer transport ExbD protein</fullName>
    </submittedName>
</protein>
<evidence type="ECO:0000256" key="2">
    <source>
        <dbReference type="ARBA" id="ARBA00005811"/>
    </source>
</evidence>
<dbReference type="GO" id="GO:0015031">
    <property type="term" value="P:protein transport"/>
    <property type="evidence" value="ECO:0007669"/>
    <property type="project" value="UniProtKB-KW"/>
</dbReference>
<dbReference type="AlphaFoldDB" id="A0A128EBI0"/>
<dbReference type="PANTHER" id="PTHR30558">
    <property type="entry name" value="EXBD MEMBRANE COMPONENT OF PMF-DRIVEN MACROMOLECULE IMPORT SYSTEM"/>
    <property type="match status" value="1"/>
</dbReference>
<dbReference type="RefSeq" id="WP_075493620.1">
    <property type="nucleotide sequence ID" value="NZ_CP053844.1"/>
</dbReference>
<evidence type="ECO:0000256" key="6">
    <source>
        <dbReference type="ARBA" id="ARBA00023136"/>
    </source>
</evidence>
<dbReference type="Pfam" id="PF02472">
    <property type="entry name" value="ExbD"/>
    <property type="match status" value="1"/>
</dbReference>
<keyword evidence="10" id="KW-1185">Reference proteome</keyword>
<evidence type="ECO:0000256" key="1">
    <source>
        <dbReference type="ARBA" id="ARBA00004162"/>
    </source>
</evidence>
<comment type="subcellular location">
    <subcellularLocation>
        <location evidence="1">Cell membrane</location>
        <topology evidence="1">Single-pass membrane protein</topology>
    </subcellularLocation>
    <subcellularLocation>
        <location evidence="7">Cell membrane</location>
        <topology evidence="7">Single-pass type II membrane protein</topology>
    </subcellularLocation>
</comment>
<keyword evidence="5 8" id="KW-1133">Transmembrane helix</keyword>
<evidence type="ECO:0000256" key="5">
    <source>
        <dbReference type="ARBA" id="ARBA00022989"/>
    </source>
</evidence>
<evidence type="ECO:0000313" key="9">
    <source>
        <dbReference type="EMBL" id="CZE45831.1"/>
    </source>
</evidence>
<dbReference type="Proteomes" id="UP000069632">
    <property type="component" value="Unassembled WGS sequence"/>
</dbReference>
<sequence length="132" mass="14570">MIVYSESELSEINVTPFIDVMLVLLIIFMVVTPLVTSSLKVELPKAASKSQVDEKTPTIIAINELGEIKVGKSSANLDNLTFVLNGITKNNKDEVVYFYVDKAVSYEKLIVVINKIKESGYGKIALSTEVKE</sequence>
<keyword evidence="7" id="KW-0813">Transport</keyword>
<keyword evidence="6 8" id="KW-0472">Membrane</keyword>
<keyword evidence="3" id="KW-1003">Cell membrane</keyword>